<comment type="caution">
    <text evidence="3">The sequence shown here is derived from an EMBL/GenBank/DDBJ whole genome shotgun (WGS) entry which is preliminary data.</text>
</comment>
<evidence type="ECO:0000313" key="3">
    <source>
        <dbReference type="EMBL" id="PEN05122.1"/>
    </source>
</evidence>
<reference evidence="3 4" key="1">
    <citation type="submission" date="2017-10" db="EMBL/GenBank/DDBJ databases">
        <title>Draft genome of Longimonas halophila.</title>
        <authorList>
            <person name="Goh K.M."/>
            <person name="Shamsir M.S."/>
            <person name="Lim S.W."/>
        </authorList>
    </citation>
    <scope>NUCLEOTIDE SEQUENCE [LARGE SCALE GENOMIC DNA]</scope>
    <source>
        <strain evidence="3 4">KCTC 42399</strain>
    </source>
</reference>
<name>A0A2H3P454_9BACT</name>
<dbReference type="Proteomes" id="UP000221024">
    <property type="component" value="Unassembled WGS sequence"/>
</dbReference>
<dbReference type="OrthoDB" id="1493781at2"/>
<gene>
    <name evidence="3" type="ORF">CRI93_13685</name>
</gene>
<evidence type="ECO:0000256" key="1">
    <source>
        <dbReference type="SAM" id="MobiDB-lite"/>
    </source>
</evidence>
<keyword evidence="2" id="KW-1133">Transmembrane helix</keyword>
<feature type="region of interest" description="Disordered" evidence="1">
    <location>
        <begin position="120"/>
        <end position="141"/>
    </location>
</feature>
<keyword evidence="2" id="KW-0812">Transmembrane</keyword>
<protein>
    <recommendedName>
        <fullName evidence="5">DUF3592 domain-containing protein</fullName>
    </recommendedName>
</protein>
<evidence type="ECO:0000256" key="2">
    <source>
        <dbReference type="SAM" id="Phobius"/>
    </source>
</evidence>
<evidence type="ECO:0008006" key="5">
    <source>
        <dbReference type="Google" id="ProtNLM"/>
    </source>
</evidence>
<organism evidence="3 4">
    <name type="scientific">Longimonas halophila</name>
    <dbReference type="NCBI Taxonomy" id="1469170"/>
    <lineage>
        <taxon>Bacteria</taxon>
        <taxon>Pseudomonadati</taxon>
        <taxon>Rhodothermota</taxon>
        <taxon>Rhodothermia</taxon>
        <taxon>Rhodothermales</taxon>
        <taxon>Salisaetaceae</taxon>
        <taxon>Longimonas</taxon>
    </lineage>
</organism>
<keyword evidence="4" id="KW-1185">Reference proteome</keyword>
<sequence>MALRETLQQGTPAEAEITDFFSSGRAEIKYDYVSLRIPMDDGTVITRERMSLPHTLIGVAEDRETIGVRVRPGASQEVVITEVANTQWRIAFMNAAMSLVLGLVVGGGLAWWSRTLRTEGDPATRGVDAPDPSHPARQVSS</sequence>
<dbReference type="AlphaFoldDB" id="A0A2H3P454"/>
<keyword evidence="2" id="KW-0472">Membrane</keyword>
<evidence type="ECO:0000313" key="4">
    <source>
        <dbReference type="Proteomes" id="UP000221024"/>
    </source>
</evidence>
<feature type="transmembrane region" description="Helical" evidence="2">
    <location>
        <begin position="90"/>
        <end position="112"/>
    </location>
</feature>
<proteinExistence type="predicted"/>
<accession>A0A2H3P454</accession>
<dbReference type="EMBL" id="PDEP01000016">
    <property type="protein sequence ID" value="PEN05122.1"/>
    <property type="molecule type" value="Genomic_DNA"/>
</dbReference>